<proteinExistence type="inferred from homology"/>
<gene>
    <name evidence="7" type="ordered locus">MTR_2g091030</name>
</gene>
<evidence type="ECO:0000313" key="9">
    <source>
        <dbReference type="Proteomes" id="UP000002051"/>
    </source>
</evidence>
<evidence type="ECO:0000256" key="4">
    <source>
        <dbReference type="ARBA" id="ARBA00023089"/>
    </source>
</evidence>
<keyword evidence="4 5" id="KW-0287">Flowering</keyword>
<protein>
    <recommendedName>
        <fullName evidence="5">FRIGIDA-like protein</fullName>
    </recommendedName>
</protein>
<dbReference type="Proteomes" id="UP000002051">
    <property type="component" value="Chromosome 2"/>
</dbReference>
<dbReference type="Gene3D" id="1.10.287.1490">
    <property type="match status" value="1"/>
</dbReference>
<reference evidence="7 9" key="1">
    <citation type="journal article" date="2011" name="Nature">
        <title>The Medicago genome provides insight into the evolution of rhizobial symbioses.</title>
        <authorList>
            <person name="Young N.D."/>
            <person name="Debelle F."/>
            <person name="Oldroyd G.E."/>
            <person name="Geurts R."/>
            <person name="Cannon S.B."/>
            <person name="Udvardi M.K."/>
            <person name="Benedito V.A."/>
            <person name="Mayer K.F."/>
            <person name="Gouzy J."/>
            <person name="Schoof H."/>
            <person name="Van de Peer Y."/>
            <person name="Proost S."/>
            <person name="Cook D.R."/>
            <person name="Meyers B.C."/>
            <person name="Spannagl M."/>
            <person name="Cheung F."/>
            <person name="De Mita S."/>
            <person name="Krishnakumar V."/>
            <person name="Gundlach H."/>
            <person name="Zhou S."/>
            <person name="Mudge J."/>
            <person name="Bharti A.K."/>
            <person name="Murray J.D."/>
            <person name="Naoumkina M.A."/>
            <person name="Rosen B."/>
            <person name="Silverstein K.A."/>
            <person name="Tang H."/>
            <person name="Rombauts S."/>
            <person name="Zhao P.X."/>
            <person name="Zhou P."/>
            <person name="Barbe V."/>
            <person name="Bardou P."/>
            <person name="Bechner M."/>
            <person name="Bellec A."/>
            <person name="Berger A."/>
            <person name="Berges H."/>
            <person name="Bidwell S."/>
            <person name="Bisseling T."/>
            <person name="Choisne N."/>
            <person name="Couloux A."/>
            <person name="Denny R."/>
            <person name="Deshpande S."/>
            <person name="Dai X."/>
            <person name="Doyle J.J."/>
            <person name="Dudez A.M."/>
            <person name="Farmer A.D."/>
            <person name="Fouteau S."/>
            <person name="Franken C."/>
            <person name="Gibelin C."/>
            <person name="Gish J."/>
            <person name="Goldstein S."/>
            <person name="Gonzalez A.J."/>
            <person name="Green P.J."/>
            <person name="Hallab A."/>
            <person name="Hartog M."/>
            <person name="Hua A."/>
            <person name="Humphray S.J."/>
            <person name="Jeong D.H."/>
            <person name="Jing Y."/>
            <person name="Jocker A."/>
            <person name="Kenton S.M."/>
            <person name="Kim D.J."/>
            <person name="Klee K."/>
            <person name="Lai H."/>
            <person name="Lang C."/>
            <person name="Lin S."/>
            <person name="Macmil S.L."/>
            <person name="Magdelenat G."/>
            <person name="Matthews L."/>
            <person name="McCorrison J."/>
            <person name="Monaghan E.L."/>
            <person name="Mun J.H."/>
            <person name="Najar F.Z."/>
            <person name="Nicholson C."/>
            <person name="Noirot C."/>
            <person name="O'Bleness M."/>
            <person name="Paule C.R."/>
            <person name="Poulain J."/>
            <person name="Prion F."/>
            <person name="Qin B."/>
            <person name="Qu C."/>
            <person name="Retzel E.F."/>
            <person name="Riddle C."/>
            <person name="Sallet E."/>
            <person name="Samain S."/>
            <person name="Samson N."/>
            <person name="Sanders I."/>
            <person name="Saurat O."/>
            <person name="Scarpelli C."/>
            <person name="Schiex T."/>
            <person name="Segurens B."/>
            <person name="Severin A.J."/>
            <person name="Sherrier D.J."/>
            <person name="Shi R."/>
            <person name="Sims S."/>
            <person name="Singer S.R."/>
            <person name="Sinharoy S."/>
            <person name="Sterck L."/>
            <person name="Viollet A."/>
            <person name="Wang B.B."/>
            <person name="Wang K."/>
            <person name="Wang M."/>
            <person name="Wang X."/>
            <person name="Warfsmann J."/>
            <person name="Weissenbach J."/>
            <person name="White D.D."/>
            <person name="White J.D."/>
            <person name="Wiley G.B."/>
            <person name="Wincker P."/>
            <person name="Xing Y."/>
            <person name="Yang L."/>
            <person name="Yao Z."/>
            <person name="Ying F."/>
            <person name="Zhai J."/>
            <person name="Zhou L."/>
            <person name="Zuber A."/>
            <person name="Denarie J."/>
            <person name="Dixon R.A."/>
            <person name="May G.D."/>
            <person name="Schwartz D.C."/>
            <person name="Rogers J."/>
            <person name="Quetier F."/>
            <person name="Town C.D."/>
            <person name="Roe B.A."/>
        </authorList>
    </citation>
    <scope>NUCLEOTIDE SEQUENCE [LARGE SCALE GENOMIC DNA]</scope>
    <source>
        <strain evidence="7">A17</strain>
        <strain evidence="8 9">cv. Jemalong A17</strain>
    </source>
</reference>
<evidence type="ECO:0000256" key="5">
    <source>
        <dbReference type="RuleBase" id="RU364012"/>
    </source>
</evidence>
<dbReference type="AlphaFoldDB" id="A0A072VCB2"/>
<comment type="similarity">
    <text evidence="1 5">Belongs to the Frigida family.</text>
</comment>
<evidence type="ECO:0000313" key="7">
    <source>
        <dbReference type="EMBL" id="KEH39241.1"/>
    </source>
</evidence>
<evidence type="ECO:0000256" key="6">
    <source>
        <dbReference type="SAM" id="Coils"/>
    </source>
</evidence>
<name>A0A072VCB2_MEDTR</name>
<dbReference type="PaxDb" id="3880-AES83240"/>
<dbReference type="SUPFAM" id="SSF57997">
    <property type="entry name" value="Tropomyosin"/>
    <property type="match status" value="1"/>
</dbReference>
<reference evidence="7 9" key="2">
    <citation type="journal article" date="2014" name="BMC Genomics">
        <title>An improved genome release (version Mt4.0) for the model legume Medicago truncatula.</title>
        <authorList>
            <person name="Tang H."/>
            <person name="Krishnakumar V."/>
            <person name="Bidwell S."/>
            <person name="Rosen B."/>
            <person name="Chan A."/>
            <person name="Zhou S."/>
            <person name="Gentzbittel L."/>
            <person name="Childs K.L."/>
            <person name="Yandell M."/>
            <person name="Gundlach H."/>
            <person name="Mayer K.F."/>
            <person name="Schwartz D.C."/>
            <person name="Town C.D."/>
        </authorList>
    </citation>
    <scope>GENOME REANNOTATION</scope>
    <source>
        <strain evidence="7">A17</strain>
        <strain evidence="8 9">cv. Jemalong A17</strain>
    </source>
</reference>
<dbReference type="Pfam" id="PF07899">
    <property type="entry name" value="Frigida"/>
    <property type="match status" value="1"/>
</dbReference>
<accession>A0A072VCB2</accession>
<dbReference type="GO" id="GO:0009908">
    <property type="term" value="P:flower development"/>
    <property type="evidence" value="ECO:0007669"/>
    <property type="project" value="UniProtKB-KW"/>
</dbReference>
<feature type="coiled-coil region" evidence="6">
    <location>
        <begin position="134"/>
        <end position="186"/>
    </location>
</feature>
<organism evidence="7 9">
    <name type="scientific">Medicago truncatula</name>
    <name type="common">Barrel medic</name>
    <name type="synonym">Medicago tribuloides</name>
    <dbReference type="NCBI Taxonomy" id="3880"/>
    <lineage>
        <taxon>Eukaryota</taxon>
        <taxon>Viridiplantae</taxon>
        <taxon>Streptophyta</taxon>
        <taxon>Embryophyta</taxon>
        <taxon>Tracheophyta</taxon>
        <taxon>Spermatophyta</taxon>
        <taxon>Magnoliopsida</taxon>
        <taxon>eudicotyledons</taxon>
        <taxon>Gunneridae</taxon>
        <taxon>Pentapetalae</taxon>
        <taxon>rosids</taxon>
        <taxon>fabids</taxon>
        <taxon>Fabales</taxon>
        <taxon>Fabaceae</taxon>
        <taxon>Papilionoideae</taxon>
        <taxon>50 kb inversion clade</taxon>
        <taxon>NPAAA clade</taxon>
        <taxon>Hologalegina</taxon>
        <taxon>IRL clade</taxon>
        <taxon>Trifolieae</taxon>
        <taxon>Medicago</taxon>
    </lineage>
</organism>
<dbReference type="PANTHER" id="PTHR31791:SF37">
    <property type="entry name" value="A_TM021B04.7 PROTEIN"/>
    <property type="match status" value="1"/>
</dbReference>
<dbReference type="EnsemblPlants" id="KEH39241">
    <property type="protein sequence ID" value="KEH39241"/>
    <property type="gene ID" value="MTR_2g091030"/>
</dbReference>
<dbReference type="eggNOG" id="ENOG502QR8U">
    <property type="taxonomic scope" value="Eukaryota"/>
</dbReference>
<dbReference type="PANTHER" id="PTHR31791">
    <property type="entry name" value="FRIGIDA-LIKE PROTEIN 3-RELATED"/>
    <property type="match status" value="1"/>
</dbReference>
<keyword evidence="3 5" id="KW-0221">Differentiation</keyword>
<evidence type="ECO:0000256" key="2">
    <source>
        <dbReference type="ARBA" id="ARBA00022473"/>
    </source>
</evidence>
<evidence type="ECO:0000313" key="8">
    <source>
        <dbReference type="EnsemblPlants" id="KEH39241"/>
    </source>
</evidence>
<dbReference type="HOGENOM" id="CLU_017941_1_0_1"/>
<reference evidence="8" key="3">
    <citation type="submission" date="2015-04" db="UniProtKB">
        <authorList>
            <consortium name="EnsemblPlants"/>
        </authorList>
    </citation>
    <scope>IDENTIFICATION</scope>
    <source>
        <strain evidence="8">cv. Jemalong A17</strain>
    </source>
</reference>
<feature type="coiled-coil region" evidence="6">
    <location>
        <begin position="225"/>
        <end position="406"/>
    </location>
</feature>
<keyword evidence="2 5" id="KW-0217">Developmental protein</keyword>
<evidence type="ECO:0000256" key="3">
    <source>
        <dbReference type="ARBA" id="ARBA00022782"/>
    </source>
</evidence>
<keyword evidence="9" id="KW-1185">Reference proteome</keyword>
<dbReference type="EMBL" id="CM001218">
    <property type="protein sequence ID" value="KEH39241.1"/>
    <property type="molecule type" value="Genomic_DNA"/>
</dbReference>
<keyword evidence="6" id="KW-0175">Coiled coil</keyword>
<dbReference type="InterPro" id="IPR012474">
    <property type="entry name" value="Frigida"/>
</dbReference>
<evidence type="ECO:0000256" key="1">
    <source>
        <dbReference type="ARBA" id="ARBA00008956"/>
    </source>
</evidence>
<dbReference type="GO" id="GO:0030154">
    <property type="term" value="P:cell differentiation"/>
    <property type="evidence" value="ECO:0007669"/>
    <property type="project" value="UniProtKB-KW"/>
</dbReference>
<sequence length="593" mass="68437">MDFEASNKLKFCVGDDEGRFNFKRIASCEIKTSHSASREDFESEDEDDDVPLSARFPQLLNLGTSSNNNHDGHVKKKYCPTLPIKRMLFDSSNSLCDSVKKSKVSSYDDNDDDDDDVPISSRIKVSAMSTDKSISLLKKELAFVEKSIDECKRKRQVEEKRLQSIKRNIEERSKELENKKKEITCVGRINEACKKMQGKIDECVKDFVAKEGQLYLMEDLIGERKQELKTKELELREVMDNISKQKEFESQVKELVNDLVSKQKHFESRIKELESKEKQLDGRVKGFESKEDEFEGQVKKLESEKKHFESRLKELESMEKEFTGLVKKFKKGKEEFKGQVKELKSKKKKFEIQVEDFKTKEKQFEKRWKELESKENNPVKELKLKEKQLEVEAKDLESKLNKHDGQSKEHDLTEKQYGPLIKYFDEEIESATSYMDDEISPTIDGTSLQLLPSDKSDILDNLQESSDPAKIVLDIIQNPIIPRYKNGDHAVIIDGSCIFLLEQLMRISPKIKPCVREEALKLAHDLKAKIKENTENSLVVLGFLLVLSIYGLVTSFDKDEVLELFAFVAQHKTAVELFRTLGFANKVSVHTVN</sequence>